<name>A0A9P9I8V4_9PLEO</name>
<dbReference type="Gene3D" id="3.40.50.720">
    <property type="entry name" value="NAD(P)-binding Rossmann-like Domain"/>
    <property type="match status" value="1"/>
</dbReference>
<keyword evidence="3" id="KW-0560">Oxidoreductase</keyword>
<dbReference type="PRINTS" id="PR00081">
    <property type="entry name" value="GDHRDH"/>
</dbReference>
<keyword evidence="2" id="KW-0521">NADP</keyword>
<reference evidence="4" key="1">
    <citation type="journal article" date="2021" name="Nat. Commun.">
        <title>Genetic determinants of endophytism in the Arabidopsis root mycobiome.</title>
        <authorList>
            <person name="Mesny F."/>
            <person name="Miyauchi S."/>
            <person name="Thiergart T."/>
            <person name="Pickel B."/>
            <person name="Atanasova L."/>
            <person name="Karlsson M."/>
            <person name="Huettel B."/>
            <person name="Barry K.W."/>
            <person name="Haridas S."/>
            <person name="Chen C."/>
            <person name="Bauer D."/>
            <person name="Andreopoulos W."/>
            <person name="Pangilinan J."/>
            <person name="LaButti K."/>
            <person name="Riley R."/>
            <person name="Lipzen A."/>
            <person name="Clum A."/>
            <person name="Drula E."/>
            <person name="Henrissat B."/>
            <person name="Kohler A."/>
            <person name="Grigoriev I.V."/>
            <person name="Martin F.M."/>
            <person name="Hacquard S."/>
        </authorList>
    </citation>
    <scope>NUCLEOTIDE SEQUENCE</scope>
    <source>
        <strain evidence="4">MPI-CAGE-CH-0243</strain>
    </source>
</reference>
<dbReference type="GO" id="GO:0016616">
    <property type="term" value="F:oxidoreductase activity, acting on the CH-OH group of donors, NAD or NADP as acceptor"/>
    <property type="evidence" value="ECO:0007669"/>
    <property type="project" value="TreeGrafter"/>
</dbReference>
<dbReference type="InterPro" id="IPR002347">
    <property type="entry name" value="SDR_fam"/>
</dbReference>
<dbReference type="InterPro" id="IPR036291">
    <property type="entry name" value="NAD(P)-bd_dom_sf"/>
</dbReference>
<dbReference type="PANTHER" id="PTHR44229:SF4">
    <property type="entry name" value="15-HYDROXYPROSTAGLANDIN DEHYDROGENASE [NAD(+)]"/>
    <property type="match status" value="1"/>
</dbReference>
<comment type="caution">
    <text evidence="4">The sequence shown here is derived from an EMBL/GenBank/DDBJ whole genome shotgun (WGS) entry which is preliminary data.</text>
</comment>
<dbReference type="GO" id="GO:0005737">
    <property type="term" value="C:cytoplasm"/>
    <property type="evidence" value="ECO:0007669"/>
    <property type="project" value="TreeGrafter"/>
</dbReference>
<dbReference type="AlphaFoldDB" id="A0A9P9I8V4"/>
<dbReference type="InterPro" id="IPR020904">
    <property type="entry name" value="Sc_DH/Rdtase_CS"/>
</dbReference>
<comment type="similarity">
    <text evidence="1">Belongs to the short-chain dehydrogenases/reductases (SDR) family.</text>
</comment>
<protein>
    <recommendedName>
        <fullName evidence="6">NAD(P)-binding protein</fullName>
    </recommendedName>
</protein>
<evidence type="ECO:0000313" key="4">
    <source>
        <dbReference type="EMBL" id="KAH7112126.1"/>
    </source>
</evidence>
<dbReference type="PANTHER" id="PTHR44229">
    <property type="entry name" value="15-HYDROXYPROSTAGLANDIN DEHYDROGENASE [NAD(+)]"/>
    <property type="match status" value="1"/>
</dbReference>
<dbReference type="SUPFAM" id="SSF51735">
    <property type="entry name" value="NAD(P)-binding Rossmann-fold domains"/>
    <property type="match status" value="1"/>
</dbReference>
<evidence type="ECO:0000256" key="1">
    <source>
        <dbReference type="ARBA" id="ARBA00006484"/>
    </source>
</evidence>
<keyword evidence="5" id="KW-1185">Reference proteome</keyword>
<organism evidence="4 5">
    <name type="scientific">Dendryphion nanum</name>
    <dbReference type="NCBI Taxonomy" id="256645"/>
    <lineage>
        <taxon>Eukaryota</taxon>
        <taxon>Fungi</taxon>
        <taxon>Dikarya</taxon>
        <taxon>Ascomycota</taxon>
        <taxon>Pezizomycotina</taxon>
        <taxon>Dothideomycetes</taxon>
        <taxon>Pleosporomycetidae</taxon>
        <taxon>Pleosporales</taxon>
        <taxon>Torulaceae</taxon>
        <taxon>Dendryphion</taxon>
    </lineage>
</organism>
<dbReference type="Proteomes" id="UP000700596">
    <property type="component" value="Unassembled WGS sequence"/>
</dbReference>
<dbReference type="EMBL" id="JAGMWT010000022">
    <property type="protein sequence ID" value="KAH7112126.1"/>
    <property type="molecule type" value="Genomic_DNA"/>
</dbReference>
<dbReference type="PROSITE" id="PS00061">
    <property type="entry name" value="ADH_SHORT"/>
    <property type="match status" value="1"/>
</dbReference>
<evidence type="ECO:0008006" key="6">
    <source>
        <dbReference type="Google" id="ProtNLM"/>
    </source>
</evidence>
<sequence length="324" mass="34804">MAEPNLSPEAQKLISKTPAIDFDAPLDLSILKNRSVLITGGAVGLGFATAETIASHGAIVTLADIQEEAGKAAAENLSSKGYKVGFVYCDVTSYESQYQAFKFAIEFGGGKLDVVIPNAGVIAQKNLFDMAATTEPSLENPPPEPGFSGVDINLKGVYYSCYLALHYFRLTVPADATPFKKAIVLIASLAGYVGYPYSTTYSISKFGVRGLFYGIREKGLRESPQVRVNLVAPWYIKTPMVESLDPVSAANIQLLGFVPIEEVVDAIVRLSADEGLSGRSAGVFPEARVDLGDDIWDGYGGRVTGEHVAIRMSKFAETLARMKK</sequence>
<accession>A0A9P9I8V4</accession>
<gene>
    <name evidence="4" type="ORF">B0J11DRAFT_187448</name>
</gene>
<proteinExistence type="inferred from homology"/>
<evidence type="ECO:0000256" key="2">
    <source>
        <dbReference type="ARBA" id="ARBA00022857"/>
    </source>
</evidence>
<evidence type="ECO:0000256" key="3">
    <source>
        <dbReference type="ARBA" id="ARBA00023002"/>
    </source>
</evidence>
<evidence type="ECO:0000313" key="5">
    <source>
        <dbReference type="Proteomes" id="UP000700596"/>
    </source>
</evidence>
<dbReference type="OrthoDB" id="5371740at2759"/>
<dbReference type="Pfam" id="PF00106">
    <property type="entry name" value="adh_short"/>
    <property type="match status" value="1"/>
</dbReference>